<dbReference type="PANTHER" id="PTHR11012:SF30">
    <property type="entry name" value="PROTEIN KINASE-LIKE DOMAIN-CONTAINING"/>
    <property type="match status" value="1"/>
</dbReference>
<dbReference type="EMBL" id="FNBT01000010">
    <property type="protein sequence ID" value="SDG03424.1"/>
    <property type="molecule type" value="Genomic_DNA"/>
</dbReference>
<dbReference type="SUPFAM" id="SSF56112">
    <property type="entry name" value="Protein kinase-like (PK-like)"/>
    <property type="match status" value="1"/>
</dbReference>
<dbReference type="Gene3D" id="3.90.1200.10">
    <property type="match status" value="1"/>
</dbReference>
<dbReference type="PANTHER" id="PTHR11012">
    <property type="entry name" value="PROTEIN KINASE-LIKE DOMAIN-CONTAINING"/>
    <property type="match status" value="1"/>
</dbReference>
<accession>A0A1G7QYA4</accession>
<dbReference type="Proteomes" id="UP000199406">
    <property type="component" value="Unassembled WGS sequence"/>
</dbReference>
<dbReference type="RefSeq" id="WP_143030453.1">
    <property type="nucleotide sequence ID" value="NZ_FNBT01000010.1"/>
</dbReference>
<sequence>MLSIADTADALTPEWLTAALTAAGTLSGSRVVGADVRPLGTGQMCDSVRIGLRYDDPDAGPASLVAKLPAADEGSRATAKAFRSYEKEVRFYQELADRLPVRTPHLHYADLDVETASFVLLLEDLAPAEPGDQLRGCGTDVAAAAVAELVNLHAPLWGDPFLTELEWLHGDPEGRGALLGEVLPMLWAGFQERYATSLLPHVKQAGDLYFDAMAFGRPARGRAPDRVATVTHTDYRLDNLLIAPDGVVTVVDWQTCGTGVGPSDVAYFLGAGLAPEVRRAAEDELVRSYHDGLLAAGVTDYGWDECWLDYRRGTWAGLSMAVLASMSVKRTDRGDAMFLAMADRHARHALDLDAADVL</sequence>
<reference evidence="3" key="1">
    <citation type="submission" date="2016-10" db="EMBL/GenBank/DDBJ databases">
        <authorList>
            <person name="Varghese N."/>
            <person name="Submissions S."/>
        </authorList>
    </citation>
    <scope>NUCLEOTIDE SEQUENCE [LARGE SCALE GENOMIC DNA]</scope>
    <source>
        <strain evidence="3">DSM 44268</strain>
    </source>
</reference>
<evidence type="ECO:0000313" key="3">
    <source>
        <dbReference type="Proteomes" id="UP000199406"/>
    </source>
</evidence>
<evidence type="ECO:0000313" key="2">
    <source>
        <dbReference type="EMBL" id="SDG03424.1"/>
    </source>
</evidence>
<evidence type="ECO:0000259" key="1">
    <source>
        <dbReference type="Pfam" id="PF01636"/>
    </source>
</evidence>
<dbReference type="InterPro" id="IPR002575">
    <property type="entry name" value="Aminoglycoside_PTrfase"/>
</dbReference>
<dbReference type="Pfam" id="PF01636">
    <property type="entry name" value="APH"/>
    <property type="match status" value="1"/>
</dbReference>
<keyword evidence="2" id="KW-0808">Transferase</keyword>
<dbReference type="AlphaFoldDB" id="A0A1G7QYA4"/>
<name>A0A1G7QYA4_9ACTN</name>
<organism evidence="2 3">
    <name type="scientific">Blastococcus aurantiacus</name>
    <dbReference type="NCBI Taxonomy" id="1550231"/>
    <lineage>
        <taxon>Bacteria</taxon>
        <taxon>Bacillati</taxon>
        <taxon>Actinomycetota</taxon>
        <taxon>Actinomycetes</taxon>
        <taxon>Geodermatophilales</taxon>
        <taxon>Geodermatophilaceae</taxon>
        <taxon>Blastococcus</taxon>
    </lineage>
</organism>
<keyword evidence="3" id="KW-1185">Reference proteome</keyword>
<dbReference type="GO" id="GO:0016740">
    <property type="term" value="F:transferase activity"/>
    <property type="evidence" value="ECO:0007669"/>
    <property type="project" value="UniProtKB-KW"/>
</dbReference>
<protein>
    <submittedName>
        <fullName evidence="2">Phosphotransferase enzyme family protein</fullName>
    </submittedName>
</protein>
<dbReference type="InterPro" id="IPR011009">
    <property type="entry name" value="Kinase-like_dom_sf"/>
</dbReference>
<dbReference type="OrthoDB" id="115252at2"/>
<gene>
    <name evidence="2" type="ORF">SAMN05660662_0070</name>
</gene>
<dbReference type="STRING" id="1550231.SAMN05660662_0070"/>
<proteinExistence type="predicted"/>
<feature type="domain" description="Aminoglycoside phosphotransferase" evidence="1">
    <location>
        <begin position="80"/>
        <end position="290"/>
    </location>
</feature>